<keyword evidence="8" id="KW-0626">Porin</keyword>
<dbReference type="PANTHER" id="PTHR34501:SF9">
    <property type="entry name" value="MAJOR OUTER MEMBRANE PROTEIN P.IA"/>
    <property type="match status" value="1"/>
</dbReference>
<dbReference type="RefSeq" id="WP_382232940.1">
    <property type="nucleotide sequence ID" value="NZ_JBHTCC010000001.1"/>
</dbReference>
<reference evidence="14" key="1">
    <citation type="journal article" date="2019" name="Int. J. Syst. Evol. Microbiol.">
        <title>The Global Catalogue of Microorganisms (GCM) 10K type strain sequencing project: providing services to taxonomists for standard genome sequencing and annotation.</title>
        <authorList>
            <consortium name="The Broad Institute Genomics Platform"/>
            <consortium name="The Broad Institute Genome Sequencing Center for Infectious Disease"/>
            <person name="Wu L."/>
            <person name="Ma J."/>
        </authorList>
    </citation>
    <scope>NUCLEOTIDE SEQUENCE [LARGE SCALE GENOMIC DNA]</scope>
    <source>
        <strain evidence="14">CCUG 36956</strain>
    </source>
</reference>
<evidence type="ECO:0000256" key="3">
    <source>
        <dbReference type="ARBA" id="ARBA00022448"/>
    </source>
</evidence>
<protein>
    <submittedName>
        <fullName evidence="13">Porin</fullName>
    </submittedName>
</protein>
<dbReference type="InterPro" id="IPR002299">
    <property type="entry name" value="Porin_Neis"/>
</dbReference>
<evidence type="ECO:0000256" key="5">
    <source>
        <dbReference type="ARBA" id="ARBA00022692"/>
    </source>
</evidence>
<dbReference type="InterPro" id="IPR023614">
    <property type="entry name" value="Porin_dom_sf"/>
</dbReference>
<dbReference type="InterPro" id="IPR050298">
    <property type="entry name" value="Gram-neg_bact_OMP"/>
</dbReference>
<accession>A0ABW2J3Z0</accession>
<dbReference type="PANTHER" id="PTHR34501">
    <property type="entry name" value="PROTEIN YDDL-RELATED"/>
    <property type="match status" value="1"/>
</dbReference>
<keyword evidence="7" id="KW-0406">Ion transport</keyword>
<comment type="subunit">
    <text evidence="2">Homotrimer.</text>
</comment>
<evidence type="ECO:0000256" key="9">
    <source>
        <dbReference type="ARBA" id="ARBA00023136"/>
    </source>
</evidence>
<dbReference type="Proteomes" id="UP001596379">
    <property type="component" value="Unassembled WGS sequence"/>
</dbReference>
<feature type="domain" description="Porin" evidence="12">
    <location>
        <begin position="7"/>
        <end position="341"/>
    </location>
</feature>
<keyword evidence="4" id="KW-1134">Transmembrane beta strand</keyword>
<comment type="subcellular location">
    <subcellularLocation>
        <location evidence="1">Cell outer membrane</location>
        <topology evidence="1">Multi-pass membrane protein</topology>
    </subcellularLocation>
</comment>
<evidence type="ECO:0000313" key="14">
    <source>
        <dbReference type="Proteomes" id="UP001596379"/>
    </source>
</evidence>
<dbReference type="CDD" id="cd00342">
    <property type="entry name" value="gram_neg_porins"/>
    <property type="match status" value="1"/>
</dbReference>
<gene>
    <name evidence="13" type="ORF">ACFQO0_05100</name>
</gene>
<feature type="chain" id="PRO_5045378757" evidence="11">
    <location>
        <begin position="21"/>
        <end position="376"/>
    </location>
</feature>
<dbReference type="EMBL" id="JBHTCC010000001">
    <property type="protein sequence ID" value="MFC7297811.1"/>
    <property type="molecule type" value="Genomic_DNA"/>
</dbReference>
<keyword evidence="14" id="KW-1185">Reference proteome</keyword>
<evidence type="ECO:0000259" key="12">
    <source>
        <dbReference type="Pfam" id="PF13609"/>
    </source>
</evidence>
<feature type="signal peptide" evidence="11">
    <location>
        <begin position="1"/>
        <end position="20"/>
    </location>
</feature>
<proteinExistence type="predicted"/>
<evidence type="ECO:0000256" key="6">
    <source>
        <dbReference type="ARBA" id="ARBA00022729"/>
    </source>
</evidence>
<evidence type="ECO:0000256" key="10">
    <source>
        <dbReference type="ARBA" id="ARBA00023237"/>
    </source>
</evidence>
<dbReference type="SUPFAM" id="SSF56935">
    <property type="entry name" value="Porins"/>
    <property type="match status" value="1"/>
</dbReference>
<evidence type="ECO:0000256" key="2">
    <source>
        <dbReference type="ARBA" id="ARBA00011233"/>
    </source>
</evidence>
<evidence type="ECO:0000256" key="1">
    <source>
        <dbReference type="ARBA" id="ARBA00004571"/>
    </source>
</evidence>
<evidence type="ECO:0000256" key="4">
    <source>
        <dbReference type="ARBA" id="ARBA00022452"/>
    </source>
</evidence>
<dbReference type="Gene3D" id="2.40.160.10">
    <property type="entry name" value="Porin"/>
    <property type="match status" value="1"/>
</dbReference>
<comment type="caution">
    <text evidence="13">The sequence shown here is derived from an EMBL/GenBank/DDBJ whole genome shotgun (WGS) entry which is preliminary data.</text>
</comment>
<keyword evidence="6 11" id="KW-0732">Signal</keyword>
<evidence type="ECO:0000256" key="11">
    <source>
        <dbReference type="SAM" id="SignalP"/>
    </source>
</evidence>
<sequence>MKKSLLALAVLGAFAGAASAQSSVTVYGIVDLGFDHTDNGATAGSVNGIKSGGQSASRIGFKGTEDLGGGLNAVFQLEGTIAADTGTMGATSTTTAAGTPLAYTTTTTSNVFNRIATVGLQSAAFGTVNLGRQTSVIKDAYDQIDPFGDGGTIAPLSTVFFNGALAGDNGRVSNAVKYSTPSFGGFKFAGSYAFGEAAGDTGANSAYGLGAGYANGPLNVQFAYNNVDISTGSATVPAVQTGENKLMFLGATYNFGVVKLHGAYADTKNETTATGAEVKYRNYLAGVSVPLGAAGNLFASYSVNDNRTTANADAKKAAIMYTYDLSKRTNLYTGYSRTSNDSGTGAAGSGSRIGLAASAPAGESASSFNVGVRHKF</sequence>
<dbReference type="InterPro" id="IPR033900">
    <property type="entry name" value="Gram_neg_porin_domain"/>
</dbReference>
<evidence type="ECO:0000256" key="8">
    <source>
        <dbReference type="ARBA" id="ARBA00023114"/>
    </source>
</evidence>
<keyword evidence="3" id="KW-0813">Transport</keyword>
<keyword evidence="5" id="KW-0812">Transmembrane</keyword>
<dbReference type="Pfam" id="PF13609">
    <property type="entry name" value="Porin_4"/>
    <property type="match status" value="1"/>
</dbReference>
<name>A0ABW2J3Z0_9BURK</name>
<keyword evidence="10" id="KW-0998">Cell outer membrane</keyword>
<dbReference type="PRINTS" id="PR00184">
    <property type="entry name" value="NEISSPPORIN"/>
</dbReference>
<organism evidence="13 14">
    <name type="scientific">Herminiimonas aquatilis</name>
    <dbReference type="NCBI Taxonomy" id="345342"/>
    <lineage>
        <taxon>Bacteria</taxon>
        <taxon>Pseudomonadati</taxon>
        <taxon>Pseudomonadota</taxon>
        <taxon>Betaproteobacteria</taxon>
        <taxon>Burkholderiales</taxon>
        <taxon>Oxalobacteraceae</taxon>
        <taxon>Herminiimonas</taxon>
    </lineage>
</organism>
<evidence type="ECO:0000313" key="13">
    <source>
        <dbReference type="EMBL" id="MFC7297811.1"/>
    </source>
</evidence>
<keyword evidence="9" id="KW-0472">Membrane</keyword>
<evidence type="ECO:0000256" key="7">
    <source>
        <dbReference type="ARBA" id="ARBA00023065"/>
    </source>
</evidence>